<dbReference type="InterPro" id="IPR050765">
    <property type="entry name" value="Riboflavin_Biosynth_HTPR"/>
</dbReference>
<dbReference type="Gene3D" id="3.40.430.10">
    <property type="entry name" value="Dihydrofolate Reductase, subunit A"/>
    <property type="match status" value="1"/>
</dbReference>
<dbReference type="RefSeq" id="WP_069996528.1">
    <property type="nucleotide sequence ID" value="NZ_FMPG01000006.1"/>
</dbReference>
<dbReference type="InterPro" id="IPR024072">
    <property type="entry name" value="DHFR-like_dom_sf"/>
</dbReference>
<evidence type="ECO:0000313" key="3">
    <source>
        <dbReference type="EMBL" id="SCT43144.1"/>
    </source>
</evidence>
<organism evidence="2 5">
    <name type="scientific">Staphylococcus caeli</name>
    <dbReference type="NCBI Taxonomy" id="2201815"/>
    <lineage>
        <taxon>Bacteria</taxon>
        <taxon>Bacillati</taxon>
        <taxon>Bacillota</taxon>
        <taxon>Bacilli</taxon>
        <taxon>Bacillales</taxon>
        <taxon>Staphylococcaceae</taxon>
        <taxon>Staphylococcus</taxon>
    </lineage>
</organism>
<feature type="domain" description="Bacterial bifunctional deaminase-reductase C-terminal" evidence="1">
    <location>
        <begin position="6"/>
        <end position="179"/>
    </location>
</feature>
<dbReference type="AlphaFoldDB" id="A0A1D4R6D0"/>
<accession>A0A1D4R6D0</accession>
<gene>
    <name evidence="2" type="primary">yyaP_2</name>
    <name evidence="2" type="ORF">SAMEA2297795_01702</name>
    <name evidence="3" type="ORF">SAMEA2297796_02398</name>
</gene>
<dbReference type="InterPro" id="IPR002734">
    <property type="entry name" value="RibDG_C"/>
</dbReference>
<name>A0A1D4R6D0_9STAP</name>
<evidence type="ECO:0000313" key="5">
    <source>
        <dbReference type="Proteomes" id="UP000095768"/>
    </source>
</evidence>
<dbReference type="Proteomes" id="UP000095768">
    <property type="component" value="Unassembled WGS sequence"/>
</dbReference>
<proteinExistence type="predicted"/>
<reference evidence="2 5" key="1">
    <citation type="submission" date="2016-09" db="EMBL/GenBank/DDBJ databases">
        <authorList>
            <consortium name="Pathogen Informatics"/>
        </authorList>
    </citation>
    <scope>NUCLEOTIDE SEQUENCE [LARGE SCALE GENOMIC DNA]</scope>
    <source>
        <strain evidence="2 5">82B</strain>
    </source>
</reference>
<keyword evidence="4" id="KW-1185">Reference proteome</keyword>
<dbReference type="EMBL" id="FMPG01000006">
    <property type="protein sequence ID" value="SCT06122.1"/>
    <property type="molecule type" value="Genomic_DNA"/>
</dbReference>
<evidence type="ECO:0000313" key="4">
    <source>
        <dbReference type="Proteomes" id="UP000095412"/>
    </source>
</evidence>
<dbReference type="PANTHER" id="PTHR38011:SF11">
    <property type="entry name" value="2,5-DIAMINO-6-RIBOSYLAMINO-4(3H)-PYRIMIDINONE 5'-PHOSPHATE REDUCTASE"/>
    <property type="match status" value="1"/>
</dbReference>
<dbReference type="GO" id="GO:0009231">
    <property type="term" value="P:riboflavin biosynthetic process"/>
    <property type="evidence" value="ECO:0007669"/>
    <property type="project" value="InterPro"/>
</dbReference>
<dbReference type="OrthoDB" id="195113at2"/>
<dbReference type="Proteomes" id="UP000095412">
    <property type="component" value="Unassembled WGS sequence"/>
</dbReference>
<dbReference type="GO" id="GO:0008703">
    <property type="term" value="F:5-amino-6-(5-phosphoribosylamino)uracil reductase activity"/>
    <property type="evidence" value="ECO:0007669"/>
    <property type="project" value="InterPro"/>
</dbReference>
<sequence>MTQHSKVILDLAVTLDGFIEGINGEIDWCIMDPEMDFDAFLNQIDAIIYGRKSYDLWGEYSQVLGNNEHGDDSMWEKIHSKAKYVFTRQSINDTNHAHFINTTDLMSTVNKIKSQCEQDIWLYGGADIITSFIEHNLIDEYRLSVHPVVLGKGKPLFENVQDRLNLTLKQTNIYKSGVVQLIYGKARF</sequence>
<evidence type="ECO:0000259" key="1">
    <source>
        <dbReference type="Pfam" id="PF01872"/>
    </source>
</evidence>
<evidence type="ECO:0000313" key="2">
    <source>
        <dbReference type="EMBL" id="SCT06122.1"/>
    </source>
</evidence>
<dbReference type="SUPFAM" id="SSF53597">
    <property type="entry name" value="Dihydrofolate reductase-like"/>
    <property type="match status" value="1"/>
</dbReference>
<dbReference type="EMBL" id="FMPI01000025">
    <property type="protein sequence ID" value="SCT43144.1"/>
    <property type="molecule type" value="Genomic_DNA"/>
</dbReference>
<reference evidence="3 4" key="2">
    <citation type="submission" date="2016-09" db="EMBL/GenBank/DDBJ databases">
        <authorList>
            <consortium name="Pathogen Informatics"/>
            <person name="Sun Q."/>
            <person name="Inoue M."/>
        </authorList>
    </citation>
    <scope>NUCLEOTIDE SEQUENCE [LARGE SCALE GENOMIC DNA]</scope>
    <source>
        <strain evidence="3 4">82C</strain>
    </source>
</reference>
<dbReference type="Pfam" id="PF01872">
    <property type="entry name" value="RibD_C"/>
    <property type="match status" value="1"/>
</dbReference>
<dbReference type="PANTHER" id="PTHR38011">
    <property type="entry name" value="DIHYDROFOLATE REDUCTASE FAMILY PROTEIN (AFU_ORTHOLOGUE AFUA_8G06820)"/>
    <property type="match status" value="1"/>
</dbReference>
<protein>
    <submittedName>
        <fullName evidence="2">Dihydrofolate reductase</fullName>
    </submittedName>
</protein>